<accession>A0A8X7N7J1</accession>
<keyword evidence="2" id="KW-1133">Transmembrane helix</keyword>
<comment type="caution">
    <text evidence="3">The sequence shown here is derived from an EMBL/GenBank/DDBJ whole genome shotgun (WGS) entry which is preliminary data.</text>
</comment>
<name>A0A8X7N7J1_9BASI</name>
<dbReference type="AlphaFoldDB" id="A0A8X7N7J1"/>
<dbReference type="Pfam" id="PF20479">
    <property type="entry name" value="TMEM128"/>
    <property type="match status" value="1"/>
</dbReference>
<feature type="transmembrane region" description="Helical" evidence="2">
    <location>
        <begin position="296"/>
        <end position="323"/>
    </location>
</feature>
<organism evidence="3 4">
    <name type="scientific">Tilletia walkeri</name>
    <dbReference type="NCBI Taxonomy" id="117179"/>
    <lineage>
        <taxon>Eukaryota</taxon>
        <taxon>Fungi</taxon>
        <taxon>Dikarya</taxon>
        <taxon>Basidiomycota</taxon>
        <taxon>Ustilaginomycotina</taxon>
        <taxon>Exobasidiomycetes</taxon>
        <taxon>Tilletiales</taxon>
        <taxon>Tilletiaceae</taxon>
        <taxon>Tilletia</taxon>
    </lineage>
</organism>
<gene>
    <name evidence="3" type="ORF">A4X09_0g3713</name>
</gene>
<feature type="transmembrane region" description="Helical" evidence="2">
    <location>
        <begin position="133"/>
        <end position="153"/>
    </location>
</feature>
<feature type="transmembrane region" description="Helical" evidence="2">
    <location>
        <begin position="92"/>
        <end position="113"/>
    </location>
</feature>
<evidence type="ECO:0000256" key="2">
    <source>
        <dbReference type="SAM" id="Phobius"/>
    </source>
</evidence>
<reference evidence="3" key="1">
    <citation type="submission" date="2016-04" db="EMBL/GenBank/DDBJ databases">
        <authorList>
            <person name="Nguyen H.D."/>
            <person name="Samba Siva P."/>
            <person name="Cullis J."/>
            <person name="Levesque C.A."/>
            <person name="Hambleton S."/>
        </authorList>
    </citation>
    <scope>NUCLEOTIDE SEQUENCE</scope>
    <source>
        <strain evidence="3">DAOMC 236422</strain>
    </source>
</reference>
<feature type="compositionally biased region" description="Polar residues" evidence="1">
    <location>
        <begin position="12"/>
        <end position="42"/>
    </location>
</feature>
<keyword evidence="2" id="KW-0812">Transmembrane</keyword>
<dbReference type="InterPro" id="IPR033579">
    <property type="entry name" value="TMEM128"/>
</dbReference>
<evidence type="ECO:0000256" key="1">
    <source>
        <dbReference type="SAM" id="MobiDB-lite"/>
    </source>
</evidence>
<keyword evidence="2" id="KW-0472">Membrane</keyword>
<reference evidence="3" key="2">
    <citation type="journal article" date="2019" name="IMA Fungus">
        <title>Genome sequencing and comparison of five Tilletia species to identify candidate genes for the detection of regulated species infecting wheat.</title>
        <authorList>
            <person name="Nguyen H.D.T."/>
            <person name="Sultana T."/>
            <person name="Kesanakurti P."/>
            <person name="Hambleton S."/>
        </authorList>
    </citation>
    <scope>NUCLEOTIDE SEQUENCE</scope>
    <source>
        <strain evidence="3">DAOMC 236422</strain>
    </source>
</reference>
<sequence length="336" mass="35346">MRTPSTTIFYTQRNQQSAAMSSSTGTAVQPHSNGNRPASKQEQQPRRPASLLSKVWKQTKYCLWGALGTYYLDVPTHLLTVYTHSGIWPSNLVILSLGLLSLTVGIFAYLILLPFRGIAPSYTRWSHDPTLKTLVPVLTLAIVGGFLSLVLALSPMCAPSRTLSATIAETISQAASVGAQKASTASADSASLFSKFSLDLTRALRHASPTPSSAAETASNLAKDASTSAQLAALDLGAWLRHPPTIETIAVQLGVSPARASEVQAVLSKYSHTLDFWLRGSSVSLLGNGEGGGRQLGWIGAGLGGTATYLLVFGLMGLVGLAAPSPASVKTKAKQQ</sequence>
<dbReference type="Proteomes" id="UP000078113">
    <property type="component" value="Unassembled WGS sequence"/>
</dbReference>
<feature type="region of interest" description="Disordered" evidence="1">
    <location>
        <begin position="12"/>
        <end position="48"/>
    </location>
</feature>
<keyword evidence="4" id="KW-1185">Reference proteome</keyword>
<evidence type="ECO:0000313" key="3">
    <source>
        <dbReference type="EMBL" id="KAE8268621.1"/>
    </source>
</evidence>
<proteinExistence type="predicted"/>
<protein>
    <submittedName>
        <fullName evidence="3">Uncharacterized protein</fullName>
    </submittedName>
</protein>
<dbReference type="EMBL" id="LWDG02000139">
    <property type="protein sequence ID" value="KAE8268621.1"/>
    <property type="molecule type" value="Genomic_DNA"/>
</dbReference>
<evidence type="ECO:0000313" key="4">
    <source>
        <dbReference type="Proteomes" id="UP000078113"/>
    </source>
</evidence>